<proteinExistence type="predicted"/>
<sequence>MPSAKESFIASLIAISRQVGSRVEDLDSAFVRSLLDYGSQTEDNQSCVERIGVCEEVSRDGSRVRRLGLRSVGIPAADLLNAAEGVEVPESVRAEFPDVGQADWDAALRLTTLILTALEARVGEDG</sequence>
<organism evidence="1 2">
    <name type="scientific">Streptoalloteichus tenebrarius (strain ATCC 17920 / DSM 40477 / JCM 4838 / CBS 697.72 / NBRC 16177 / NCIMB 11028 / NRRL B-12390 / A12253. 1 / ISP 5477)</name>
    <name type="common">Streptomyces tenebrarius</name>
    <dbReference type="NCBI Taxonomy" id="1933"/>
    <lineage>
        <taxon>Bacteria</taxon>
        <taxon>Bacillati</taxon>
        <taxon>Actinomycetota</taxon>
        <taxon>Actinomycetes</taxon>
        <taxon>Pseudonocardiales</taxon>
        <taxon>Pseudonocardiaceae</taxon>
        <taxon>Streptoalloteichus</taxon>
    </lineage>
</organism>
<protein>
    <recommendedName>
        <fullName evidence="3">MarR family transcriptional regulator</fullName>
    </recommendedName>
</protein>
<accession>A0ABT1I4D3</accession>
<comment type="caution">
    <text evidence="1">The sequence shown here is derived from an EMBL/GenBank/DDBJ whole genome shotgun (WGS) entry which is preliminary data.</text>
</comment>
<evidence type="ECO:0008006" key="3">
    <source>
        <dbReference type="Google" id="ProtNLM"/>
    </source>
</evidence>
<dbReference type="EMBL" id="JAMTCP010000087">
    <property type="protein sequence ID" value="MCP2262649.1"/>
    <property type="molecule type" value="Genomic_DNA"/>
</dbReference>
<dbReference type="Proteomes" id="UP001205311">
    <property type="component" value="Unassembled WGS sequence"/>
</dbReference>
<name>A0ABT1I4D3_STRSD</name>
<keyword evidence="2" id="KW-1185">Reference proteome</keyword>
<evidence type="ECO:0000313" key="2">
    <source>
        <dbReference type="Proteomes" id="UP001205311"/>
    </source>
</evidence>
<gene>
    <name evidence="1" type="ORF">LX15_006391</name>
</gene>
<evidence type="ECO:0000313" key="1">
    <source>
        <dbReference type="EMBL" id="MCP2262649.1"/>
    </source>
</evidence>
<reference evidence="1 2" key="1">
    <citation type="submission" date="2022-06" db="EMBL/GenBank/DDBJ databases">
        <title>Genomic Encyclopedia of Archaeal and Bacterial Type Strains, Phase II (KMG-II): from individual species to whole genera.</title>
        <authorList>
            <person name="Goeker M."/>
        </authorList>
    </citation>
    <scope>NUCLEOTIDE SEQUENCE [LARGE SCALE GENOMIC DNA]</scope>
    <source>
        <strain evidence="1 2">DSM 40477</strain>
    </source>
</reference>